<comment type="caution">
    <text evidence="10">The sequence shown here is derived from an EMBL/GenBank/DDBJ whole genome shotgun (WGS) entry which is preliminary data.</text>
</comment>
<accession>A0A9D9GZL3</accession>
<evidence type="ECO:0000256" key="5">
    <source>
        <dbReference type="ARBA" id="ARBA00022927"/>
    </source>
</evidence>
<evidence type="ECO:0000256" key="1">
    <source>
        <dbReference type="ARBA" id="ARBA00004370"/>
    </source>
</evidence>
<evidence type="ECO:0000313" key="11">
    <source>
        <dbReference type="Proteomes" id="UP000823632"/>
    </source>
</evidence>
<dbReference type="GO" id="GO:0008320">
    <property type="term" value="F:protein transmembrane transporter activity"/>
    <property type="evidence" value="ECO:0007669"/>
    <property type="project" value="UniProtKB-UniRule"/>
</dbReference>
<dbReference type="GO" id="GO:0005886">
    <property type="term" value="C:plasma membrane"/>
    <property type="evidence" value="ECO:0007669"/>
    <property type="project" value="UniProtKB-SubCell"/>
</dbReference>
<reference evidence="10" key="1">
    <citation type="submission" date="2020-10" db="EMBL/GenBank/DDBJ databases">
        <authorList>
            <person name="Gilroy R."/>
        </authorList>
    </citation>
    <scope>NUCLEOTIDE SEQUENCE</scope>
    <source>
        <strain evidence="10">10192</strain>
    </source>
</reference>
<evidence type="ECO:0000256" key="4">
    <source>
        <dbReference type="ARBA" id="ARBA00022692"/>
    </source>
</evidence>
<keyword evidence="6 9" id="KW-1133">Transmembrane helix</keyword>
<comment type="function">
    <text evidence="9">Essential subunit of the Sec protein translocation channel SecYEG. Clamps together the 2 halves of SecY. May contact the channel plug during translocation.</text>
</comment>
<evidence type="ECO:0000256" key="7">
    <source>
        <dbReference type="ARBA" id="ARBA00023010"/>
    </source>
</evidence>
<comment type="subunit">
    <text evidence="9">Component of the Sec protein translocase complex. Heterotrimer consisting of SecY, SecE and SecG subunits. The heterotrimers can form oligomers, although 1 heterotrimer is thought to be able to translocate proteins. Interacts with the ribosome. Interacts with SecDF, and other proteins may be involved. Interacts with SecA.</text>
</comment>
<comment type="subcellular location">
    <subcellularLocation>
        <location evidence="9">Cell membrane</location>
        <topology evidence="9">Single-pass membrane protein</topology>
    </subcellularLocation>
    <subcellularLocation>
        <location evidence="1">Membrane</location>
    </subcellularLocation>
</comment>
<dbReference type="PANTHER" id="PTHR33910">
    <property type="entry name" value="PROTEIN TRANSLOCASE SUBUNIT SECE"/>
    <property type="match status" value="1"/>
</dbReference>
<gene>
    <name evidence="9 10" type="primary">secE</name>
    <name evidence="10" type="ORF">IAC76_00305</name>
</gene>
<evidence type="ECO:0000256" key="2">
    <source>
        <dbReference type="ARBA" id="ARBA00022448"/>
    </source>
</evidence>
<reference evidence="10" key="2">
    <citation type="journal article" date="2021" name="PeerJ">
        <title>Extensive microbial diversity within the chicken gut microbiome revealed by metagenomics and culture.</title>
        <authorList>
            <person name="Gilroy R."/>
            <person name="Ravi A."/>
            <person name="Getino M."/>
            <person name="Pursley I."/>
            <person name="Horton D.L."/>
            <person name="Alikhan N.F."/>
            <person name="Baker D."/>
            <person name="Gharbi K."/>
            <person name="Hall N."/>
            <person name="Watson M."/>
            <person name="Adriaenssens E.M."/>
            <person name="Foster-Nyarko E."/>
            <person name="Jarju S."/>
            <person name="Secka A."/>
            <person name="Antonio M."/>
            <person name="Oren A."/>
            <person name="Chaudhuri R.R."/>
            <person name="La Ragione R."/>
            <person name="Hildebrand F."/>
            <person name="Pallen M.J."/>
        </authorList>
    </citation>
    <scope>NUCLEOTIDE SEQUENCE</scope>
    <source>
        <strain evidence="10">10192</strain>
    </source>
</reference>
<sequence>MDPKVQQIVNSIQTYFRGVRTEWGKINWPERKQVITETVFVIIIVFVFTVAVYLMDIIFKSIFGLIK</sequence>
<dbReference type="InterPro" id="IPR005807">
    <property type="entry name" value="SecE_bac"/>
</dbReference>
<evidence type="ECO:0000256" key="3">
    <source>
        <dbReference type="ARBA" id="ARBA00022475"/>
    </source>
</evidence>
<dbReference type="Proteomes" id="UP000823632">
    <property type="component" value="Unassembled WGS sequence"/>
</dbReference>
<dbReference type="EMBL" id="JADIND010000007">
    <property type="protein sequence ID" value="MBO8429803.1"/>
    <property type="molecule type" value="Genomic_DNA"/>
</dbReference>
<evidence type="ECO:0000313" key="10">
    <source>
        <dbReference type="EMBL" id="MBO8429803.1"/>
    </source>
</evidence>
<dbReference type="GO" id="GO:0043952">
    <property type="term" value="P:protein transport by the Sec complex"/>
    <property type="evidence" value="ECO:0007669"/>
    <property type="project" value="UniProtKB-UniRule"/>
</dbReference>
<dbReference type="GO" id="GO:0065002">
    <property type="term" value="P:intracellular protein transmembrane transport"/>
    <property type="evidence" value="ECO:0007669"/>
    <property type="project" value="UniProtKB-UniRule"/>
</dbReference>
<evidence type="ECO:0000256" key="8">
    <source>
        <dbReference type="ARBA" id="ARBA00023136"/>
    </source>
</evidence>
<keyword evidence="5 9" id="KW-0653">Protein transport</keyword>
<dbReference type="HAMAP" id="MF_00422">
    <property type="entry name" value="SecE"/>
    <property type="match status" value="1"/>
</dbReference>
<dbReference type="PANTHER" id="PTHR33910:SF1">
    <property type="entry name" value="PROTEIN TRANSLOCASE SUBUNIT SECE"/>
    <property type="match status" value="1"/>
</dbReference>
<dbReference type="Gene3D" id="1.20.5.1030">
    <property type="entry name" value="Preprotein translocase secy subunit"/>
    <property type="match status" value="1"/>
</dbReference>
<organism evidence="10 11">
    <name type="scientific">Candidatus Scatousia excrementipullorum</name>
    <dbReference type="NCBI Taxonomy" id="2840936"/>
    <lineage>
        <taxon>Bacteria</taxon>
        <taxon>Candidatus Scatousia</taxon>
    </lineage>
</organism>
<keyword evidence="2 9" id="KW-0813">Transport</keyword>
<keyword evidence="7 9" id="KW-0811">Translocation</keyword>
<evidence type="ECO:0000256" key="6">
    <source>
        <dbReference type="ARBA" id="ARBA00022989"/>
    </source>
</evidence>
<proteinExistence type="inferred from homology"/>
<keyword evidence="3 9" id="KW-1003">Cell membrane</keyword>
<dbReference type="InterPro" id="IPR001901">
    <property type="entry name" value="Translocase_SecE/Sec61-g"/>
</dbReference>
<dbReference type="NCBIfam" id="TIGR00964">
    <property type="entry name" value="secE_bact"/>
    <property type="match status" value="1"/>
</dbReference>
<protein>
    <recommendedName>
        <fullName evidence="9">Protein translocase subunit SecE</fullName>
    </recommendedName>
</protein>
<dbReference type="AlphaFoldDB" id="A0A9D9GZL3"/>
<keyword evidence="8 9" id="KW-0472">Membrane</keyword>
<dbReference type="GO" id="GO:0006605">
    <property type="term" value="P:protein targeting"/>
    <property type="evidence" value="ECO:0007669"/>
    <property type="project" value="UniProtKB-UniRule"/>
</dbReference>
<name>A0A9D9GZL3_9BACT</name>
<dbReference type="InterPro" id="IPR038379">
    <property type="entry name" value="SecE_sf"/>
</dbReference>
<comment type="similarity">
    <text evidence="9">Belongs to the SecE/SEC61-gamma family.</text>
</comment>
<feature type="transmembrane region" description="Helical" evidence="9">
    <location>
        <begin position="38"/>
        <end position="59"/>
    </location>
</feature>
<dbReference type="GO" id="GO:0009306">
    <property type="term" value="P:protein secretion"/>
    <property type="evidence" value="ECO:0007669"/>
    <property type="project" value="UniProtKB-UniRule"/>
</dbReference>
<evidence type="ECO:0000256" key="9">
    <source>
        <dbReference type="HAMAP-Rule" id="MF_00422"/>
    </source>
</evidence>
<keyword evidence="4 9" id="KW-0812">Transmembrane</keyword>
<dbReference type="Pfam" id="PF00584">
    <property type="entry name" value="SecE"/>
    <property type="match status" value="1"/>
</dbReference>